<dbReference type="Proteomes" id="UP001175271">
    <property type="component" value="Unassembled WGS sequence"/>
</dbReference>
<feature type="chain" id="PRO_5041239159" evidence="2">
    <location>
        <begin position="20"/>
        <end position="192"/>
    </location>
</feature>
<keyword evidence="1" id="KW-0472">Membrane</keyword>
<comment type="caution">
    <text evidence="3">The sequence shown here is derived from an EMBL/GenBank/DDBJ whole genome shotgun (WGS) entry which is preliminary data.</text>
</comment>
<name>A0AA39HZ46_9BILA</name>
<evidence type="ECO:0000313" key="3">
    <source>
        <dbReference type="EMBL" id="KAK0414757.1"/>
    </source>
</evidence>
<keyword evidence="1" id="KW-0812">Transmembrane</keyword>
<reference evidence="3" key="1">
    <citation type="submission" date="2023-06" db="EMBL/GenBank/DDBJ databases">
        <title>Genomic analysis of the entomopathogenic nematode Steinernema hermaphroditum.</title>
        <authorList>
            <person name="Schwarz E.M."/>
            <person name="Heppert J.K."/>
            <person name="Baniya A."/>
            <person name="Schwartz H.T."/>
            <person name="Tan C.-H."/>
            <person name="Antoshechkin I."/>
            <person name="Sternberg P.W."/>
            <person name="Goodrich-Blair H."/>
            <person name="Dillman A.R."/>
        </authorList>
    </citation>
    <scope>NUCLEOTIDE SEQUENCE</scope>
    <source>
        <strain evidence="3">PS9179</strain>
        <tissue evidence="3">Whole animal</tissue>
    </source>
</reference>
<evidence type="ECO:0000256" key="1">
    <source>
        <dbReference type="SAM" id="Phobius"/>
    </source>
</evidence>
<keyword evidence="2" id="KW-0732">Signal</keyword>
<dbReference type="EMBL" id="JAUCMV010000002">
    <property type="protein sequence ID" value="KAK0414757.1"/>
    <property type="molecule type" value="Genomic_DNA"/>
</dbReference>
<evidence type="ECO:0000256" key="2">
    <source>
        <dbReference type="SAM" id="SignalP"/>
    </source>
</evidence>
<gene>
    <name evidence="3" type="ORF">QR680_011600</name>
</gene>
<dbReference type="AlphaFoldDB" id="A0AA39HZ46"/>
<proteinExistence type="predicted"/>
<sequence>MKVYIIFLAFFLFAAPILAQDLFMAVQSDPSIRAKRQFGWGRPGWGGPGWGGPGWGGGWNRGWRGGWGGPRWAEKEHGIIRLRLTIHLRSSCHWFHFGTLPRQLQSIKTTFGSLYFIDCYKRNQHPAYRFHLLDFVMHIYRIFLAVAVFGFVVFAQNLDTEPNVREKRGWGVGWRARATPWGRRRWPWGSNH</sequence>
<accession>A0AA39HZ46</accession>
<keyword evidence="1" id="KW-1133">Transmembrane helix</keyword>
<feature type="signal peptide" evidence="2">
    <location>
        <begin position="1"/>
        <end position="19"/>
    </location>
</feature>
<organism evidence="3 4">
    <name type="scientific">Steinernema hermaphroditum</name>
    <dbReference type="NCBI Taxonomy" id="289476"/>
    <lineage>
        <taxon>Eukaryota</taxon>
        <taxon>Metazoa</taxon>
        <taxon>Ecdysozoa</taxon>
        <taxon>Nematoda</taxon>
        <taxon>Chromadorea</taxon>
        <taxon>Rhabditida</taxon>
        <taxon>Tylenchina</taxon>
        <taxon>Panagrolaimomorpha</taxon>
        <taxon>Strongyloidoidea</taxon>
        <taxon>Steinernematidae</taxon>
        <taxon>Steinernema</taxon>
    </lineage>
</organism>
<evidence type="ECO:0000313" key="4">
    <source>
        <dbReference type="Proteomes" id="UP001175271"/>
    </source>
</evidence>
<feature type="transmembrane region" description="Helical" evidence="1">
    <location>
        <begin position="139"/>
        <end position="158"/>
    </location>
</feature>
<protein>
    <submittedName>
        <fullName evidence="3">Uncharacterized protein</fullName>
    </submittedName>
</protein>
<keyword evidence="4" id="KW-1185">Reference proteome</keyword>